<sequence>MGVFDFLFGEAPSQEITPQTTLTPEQEQLLKALIAQITEGQGEAPFGIEAGALELQSLAGLEALGTAIPGGQAGTAAAETGLGALEALFTQGPQDIDKFFTETIEKPALEAFRETTIPDIRTRFAPQFFGGERREAESRATEDLIESLTRERARVGFEARESDLNRIIGGAGVLPGAVGSQFAGPTSQANIMLGLLGAGGTTRDVTQQQLDERNRRMREALGALGISGFENIVFNDPGTTGFIPQAISAGATAASGSTFNF</sequence>
<evidence type="ECO:0000313" key="1">
    <source>
        <dbReference type="EMBL" id="KKM95701.1"/>
    </source>
</evidence>
<reference evidence="1" key="1">
    <citation type="journal article" date="2015" name="Nature">
        <title>Complex archaea that bridge the gap between prokaryotes and eukaryotes.</title>
        <authorList>
            <person name="Spang A."/>
            <person name="Saw J.H."/>
            <person name="Jorgensen S.L."/>
            <person name="Zaremba-Niedzwiedzka K."/>
            <person name="Martijn J."/>
            <person name="Lind A.E."/>
            <person name="van Eijk R."/>
            <person name="Schleper C."/>
            <person name="Guy L."/>
            <person name="Ettema T.J."/>
        </authorList>
    </citation>
    <scope>NUCLEOTIDE SEQUENCE</scope>
</reference>
<organism evidence="1">
    <name type="scientific">marine sediment metagenome</name>
    <dbReference type="NCBI Taxonomy" id="412755"/>
    <lineage>
        <taxon>unclassified sequences</taxon>
        <taxon>metagenomes</taxon>
        <taxon>ecological metagenomes</taxon>
    </lineage>
</organism>
<accession>A0A0F9M8M7</accession>
<name>A0A0F9M8M7_9ZZZZ</name>
<protein>
    <submittedName>
        <fullName evidence="1">Uncharacterized protein</fullName>
    </submittedName>
</protein>
<dbReference type="EMBL" id="LAZR01005972">
    <property type="protein sequence ID" value="KKM95701.1"/>
    <property type="molecule type" value="Genomic_DNA"/>
</dbReference>
<dbReference type="AlphaFoldDB" id="A0A0F9M8M7"/>
<comment type="caution">
    <text evidence="1">The sequence shown here is derived from an EMBL/GenBank/DDBJ whole genome shotgun (WGS) entry which is preliminary data.</text>
</comment>
<proteinExistence type="predicted"/>
<gene>
    <name evidence="1" type="ORF">LCGC14_1185600</name>
</gene>